<organism evidence="10 11">
    <name type="scientific">Cryptotermes secundus</name>
    <dbReference type="NCBI Taxonomy" id="105785"/>
    <lineage>
        <taxon>Eukaryota</taxon>
        <taxon>Metazoa</taxon>
        <taxon>Ecdysozoa</taxon>
        <taxon>Arthropoda</taxon>
        <taxon>Hexapoda</taxon>
        <taxon>Insecta</taxon>
        <taxon>Pterygota</taxon>
        <taxon>Neoptera</taxon>
        <taxon>Polyneoptera</taxon>
        <taxon>Dictyoptera</taxon>
        <taxon>Blattodea</taxon>
        <taxon>Blattoidea</taxon>
        <taxon>Termitoidae</taxon>
        <taxon>Kalotermitidae</taxon>
        <taxon>Cryptotermitinae</taxon>
        <taxon>Cryptotermes</taxon>
    </lineage>
</organism>
<keyword evidence="6" id="KW-0460">Magnesium</keyword>
<comment type="cofactor">
    <cofactor evidence="1">
        <name>Mn(2+)</name>
        <dbReference type="ChEBI" id="CHEBI:29035"/>
    </cofactor>
</comment>
<dbReference type="PANTHER" id="PTHR22769:SF56">
    <property type="entry name" value="8-OXO-DGDP PHOSPHATASE NUDT18"/>
    <property type="match status" value="1"/>
</dbReference>
<dbReference type="FunCoup" id="A0A2J7RD96">
    <property type="interactions" value="641"/>
</dbReference>
<dbReference type="InterPro" id="IPR020084">
    <property type="entry name" value="NUDIX_hydrolase_CS"/>
</dbReference>
<comment type="similarity">
    <text evidence="3 8">Belongs to the Nudix hydrolase family.</text>
</comment>
<dbReference type="InParanoid" id="A0A2J7RD96"/>
<evidence type="ECO:0000256" key="2">
    <source>
        <dbReference type="ARBA" id="ARBA00001946"/>
    </source>
</evidence>
<dbReference type="CDD" id="cd04671">
    <property type="entry name" value="NUDIX_8DGDPP_Nudt18"/>
    <property type="match status" value="1"/>
</dbReference>
<dbReference type="PROSITE" id="PS00893">
    <property type="entry name" value="NUDIX_BOX"/>
    <property type="match status" value="1"/>
</dbReference>
<dbReference type="EMBL" id="NEVH01005293">
    <property type="protein sequence ID" value="PNF38805.1"/>
    <property type="molecule type" value="Genomic_DNA"/>
</dbReference>
<reference evidence="10 11" key="1">
    <citation type="submission" date="2017-12" db="EMBL/GenBank/DDBJ databases">
        <title>Hemimetabolous genomes reveal molecular basis of termite eusociality.</title>
        <authorList>
            <person name="Harrison M.C."/>
            <person name="Jongepier E."/>
            <person name="Robertson H.M."/>
            <person name="Arning N."/>
            <person name="Bitard-Feildel T."/>
            <person name="Chao H."/>
            <person name="Childers C.P."/>
            <person name="Dinh H."/>
            <person name="Doddapaneni H."/>
            <person name="Dugan S."/>
            <person name="Gowin J."/>
            <person name="Greiner C."/>
            <person name="Han Y."/>
            <person name="Hu H."/>
            <person name="Hughes D.S.T."/>
            <person name="Huylmans A.-K."/>
            <person name="Kemena C."/>
            <person name="Kremer L.P.M."/>
            <person name="Lee S.L."/>
            <person name="Lopez-Ezquerra A."/>
            <person name="Mallet L."/>
            <person name="Monroy-Kuhn J.M."/>
            <person name="Moser A."/>
            <person name="Murali S.C."/>
            <person name="Muzny D.M."/>
            <person name="Otani S."/>
            <person name="Piulachs M.-D."/>
            <person name="Poelchau M."/>
            <person name="Qu J."/>
            <person name="Schaub F."/>
            <person name="Wada-Katsumata A."/>
            <person name="Worley K.C."/>
            <person name="Xie Q."/>
            <person name="Ylla G."/>
            <person name="Poulsen M."/>
            <person name="Gibbs R.A."/>
            <person name="Schal C."/>
            <person name="Richards S."/>
            <person name="Belles X."/>
            <person name="Korb J."/>
            <person name="Bornberg-Bauer E."/>
        </authorList>
    </citation>
    <scope>NUCLEOTIDE SEQUENCE [LARGE SCALE GENOMIC DNA]</scope>
    <source>
        <tissue evidence="10">Whole body</tissue>
    </source>
</reference>
<dbReference type="PROSITE" id="PS51462">
    <property type="entry name" value="NUDIX"/>
    <property type="match status" value="1"/>
</dbReference>
<dbReference type="AlphaFoldDB" id="A0A2J7RD96"/>
<keyword evidence="4" id="KW-0479">Metal-binding</keyword>
<comment type="caution">
    <text evidence="10">The sequence shown here is derived from an EMBL/GenBank/DDBJ whole genome shotgun (WGS) entry which is preliminary data.</text>
</comment>
<accession>A0A2J7RD96</accession>
<evidence type="ECO:0000256" key="3">
    <source>
        <dbReference type="ARBA" id="ARBA00005582"/>
    </source>
</evidence>
<comment type="cofactor">
    <cofactor evidence="2">
        <name>Mg(2+)</name>
        <dbReference type="ChEBI" id="CHEBI:18420"/>
    </cofactor>
</comment>
<dbReference type="PANTHER" id="PTHR22769">
    <property type="entry name" value="MUTT/NUDIX HYDROLASE"/>
    <property type="match status" value="1"/>
</dbReference>
<gene>
    <name evidence="10" type="primary">nudt18</name>
    <name evidence="10" type="ORF">B7P43_G12021</name>
</gene>
<keyword evidence="7" id="KW-0464">Manganese</keyword>
<dbReference type="PRINTS" id="PR00502">
    <property type="entry name" value="NUDIXFAMILY"/>
</dbReference>
<dbReference type="InterPro" id="IPR042970">
    <property type="entry name" value="NUDT18_NUDIX"/>
</dbReference>
<name>A0A2J7RD96_9NEOP</name>
<dbReference type="GO" id="GO:0044715">
    <property type="term" value="F:8-oxo-dGDP phosphatase activity"/>
    <property type="evidence" value="ECO:0007669"/>
    <property type="project" value="TreeGrafter"/>
</dbReference>
<evidence type="ECO:0000256" key="7">
    <source>
        <dbReference type="ARBA" id="ARBA00023211"/>
    </source>
</evidence>
<keyword evidence="11" id="KW-1185">Reference proteome</keyword>
<keyword evidence="5 8" id="KW-0378">Hydrolase</keyword>
<evidence type="ECO:0000259" key="9">
    <source>
        <dbReference type="PROSITE" id="PS51462"/>
    </source>
</evidence>
<evidence type="ECO:0000256" key="1">
    <source>
        <dbReference type="ARBA" id="ARBA00001936"/>
    </source>
</evidence>
<evidence type="ECO:0000256" key="4">
    <source>
        <dbReference type="ARBA" id="ARBA00022723"/>
    </source>
</evidence>
<sequence>MDRIEENIRRLLDGRALEDSQDLCDFTLEEQNEAAVAKGVAPTASSDYRPIVKSTVTYIVVGVLINDVGEVLMMQEAKSSCAGKWYLPAGHLEPGEDILEGVRREVLEETGLVMEPTTLLMVECASGAWFRFVITGAVTGGSLKTPKDADSESLQAKWIKDLGELNLRCSDIHTIIERARNYHVRKDEPWHGCILPAVRPHHKLLLQLVVCIRKRSNNRVHILLSEKTEVHLPVCEINPTRNLHSTLKKFMTEIFGADLPPHKPHGILSVEHCGKPEATNDGLCLTLLVSFRIPLEEVGIIDKYTWLEVSKQLGDELLERLPRNMALPLHVIR</sequence>
<dbReference type="InterPro" id="IPR000086">
    <property type="entry name" value="NUDIX_hydrolase_dom"/>
</dbReference>
<dbReference type="InterPro" id="IPR015797">
    <property type="entry name" value="NUDIX_hydrolase-like_dom_sf"/>
</dbReference>
<evidence type="ECO:0000256" key="5">
    <source>
        <dbReference type="ARBA" id="ARBA00022801"/>
    </source>
</evidence>
<protein>
    <submittedName>
        <fullName evidence="10">8-oxo-dGDP phosphatase NUDT18</fullName>
    </submittedName>
</protein>
<evidence type="ECO:0000313" key="11">
    <source>
        <dbReference type="Proteomes" id="UP000235965"/>
    </source>
</evidence>
<dbReference type="OrthoDB" id="10005910at2759"/>
<dbReference type="Pfam" id="PF00293">
    <property type="entry name" value="NUDIX"/>
    <property type="match status" value="1"/>
</dbReference>
<proteinExistence type="inferred from homology"/>
<evidence type="ECO:0000256" key="8">
    <source>
        <dbReference type="RuleBase" id="RU003476"/>
    </source>
</evidence>
<dbReference type="STRING" id="105785.A0A2J7RD96"/>
<evidence type="ECO:0000313" key="10">
    <source>
        <dbReference type="EMBL" id="PNF38805.1"/>
    </source>
</evidence>
<dbReference type="Gene3D" id="3.90.79.10">
    <property type="entry name" value="Nucleoside Triphosphate Pyrophosphohydrolase"/>
    <property type="match status" value="1"/>
</dbReference>
<dbReference type="SUPFAM" id="SSF55811">
    <property type="entry name" value="Nudix"/>
    <property type="match status" value="1"/>
</dbReference>
<dbReference type="GO" id="GO:0046872">
    <property type="term" value="F:metal ion binding"/>
    <property type="evidence" value="ECO:0007669"/>
    <property type="project" value="UniProtKB-KW"/>
</dbReference>
<dbReference type="Proteomes" id="UP000235965">
    <property type="component" value="Unassembled WGS sequence"/>
</dbReference>
<dbReference type="InterPro" id="IPR020476">
    <property type="entry name" value="Nudix_hydrolase"/>
</dbReference>
<evidence type="ECO:0000256" key="6">
    <source>
        <dbReference type="ARBA" id="ARBA00022842"/>
    </source>
</evidence>
<dbReference type="GO" id="GO:0044716">
    <property type="term" value="F:8-oxo-GDP phosphatase activity"/>
    <property type="evidence" value="ECO:0007669"/>
    <property type="project" value="TreeGrafter"/>
</dbReference>
<feature type="domain" description="Nudix hydrolase" evidence="9">
    <location>
        <begin position="56"/>
        <end position="184"/>
    </location>
</feature>